<accession>A0A669DRF0</accession>
<keyword evidence="3" id="KW-1185">Reference proteome</keyword>
<dbReference type="PANTHER" id="PTHR33332">
    <property type="entry name" value="REVERSE TRANSCRIPTASE DOMAIN-CONTAINING PROTEIN"/>
    <property type="match status" value="1"/>
</dbReference>
<dbReference type="InParanoid" id="A0A669DRF0"/>
<dbReference type="Proteomes" id="UP000005207">
    <property type="component" value="Unplaced"/>
</dbReference>
<dbReference type="Pfam" id="PF00078">
    <property type="entry name" value="RVT_1"/>
    <property type="match status" value="1"/>
</dbReference>
<evidence type="ECO:0000313" key="3">
    <source>
        <dbReference type="Proteomes" id="UP000005207"/>
    </source>
</evidence>
<dbReference type="InterPro" id="IPR000477">
    <property type="entry name" value="RT_dom"/>
</dbReference>
<sequence>MKQLDINRNNNKRLWEILNSVIKRGTGQNNYPKYFICNDHEEYNMDVVANSLNEFFVTAGPNLARSITDPGKAQEKPDTLIDRNPYSMFLTAVDENEVFEIVKKCKNQKSLDCNDIDMMVVKRVIEAIIKPFTYICNLSLQTGRFPDRMKIAKVIPLYKSGNKHHFTNYRPVSLLPQFSKILEKLFKNRLEKFIDKHKLLTESQYGFRSSRSTSLALLDSIEYITNSIDKKQYVAGLFIDLSKAFDTIDHDILIRKLERYGVRGVALDWVRSYLGDRKQFVKLNGGCSLCMDIACGVPQGSVLGPKFFNLYINDICKVSKVLKMVLFADDTNIFCSGDDLQNLLEDMTNEISKVKFWLDKNKLSLNLNKSKLMLFGNSSLNTNAKIQINGVDIERVSENKFLGVIIDEKLNWRAHVRYIHSKVSRSIAILNKAKQVFDRTSLHILYCSLVSPYLSYCAEVWGNNYKTTLHSLFTLQKKAIRIIHNAGYREHTNSLFLQSEILKMDDLVKFQTAQILFKAKNKELPGNIQSMFFFERRKL</sequence>
<reference evidence="2" key="2">
    <citation type="submission" date="2025-09" db="UniProtKB">
        <authorList>
            <consortium name="Ensembl"/>
        </authorList>
    </citation>
    <scope>IDENTIFICATION</scope>
</reference>
<dbReference type="CDD" id="cd01650">
    <property type="entry name" value="RT_nLTR_like"/>
    <property type="match status" value="1"/>
</dbReference>
<evidence type="ECO:0000313" key="2">
    <source>
        <dbReference type="Ensembl" id="ENSONIP00000063425.1"/>
    </source>
</evidence>
<feature type="domain" description="Reverse transcriptase" evidence="1">
    <location>
        <begin position="138"/>
        <end position="406"/>
    </location>
</feature>
<proteinExistence type="predicted"/>
<dbReference type="Ensembl" id="ENSONIT00000090785.1">
    <property type="protein sequence ID" value="ENSONIP00000063425.1"/>
    <property type="gene ID" value="ENSONIG00000036793.1"/>
</dbReference>
<reference evidence="2" key="1">
    <citation type="submission" date="2025-08" db="UniProtKB">
        <authorList>
            <consortium name="Ensembl"/>
        </authorList>
    </citation>
    <scope>IDENTIFICATION</scope>
</reference>
<evidence type="ECO:0000259" key="1">
    <source>
        <dbReference type="PROSITE" id="PS50878"/>
    </source>
</evidence>
<dbReference type="OMA" id="CNDIDMM"/>
<organism evidence="2 3">
    <name type="scientific">Oreochromis niloticus</name>
    <name type="common">Nile tilapia</name>
    <name type="synonym">Tilapia nilotica</name>
    <dbReference type="NCBI Taxonomy" id="8128"/>
    <lineage>
        <taxon>Eukaryota</taxon>
        <taxon>Metazoa</taxon>
        <taxon>Chordata</taxon>
        <taxon>Craniata</taxon>
        <taxon>Vertebrata</taxon>
        <taxon>Euteleostomi</taxon>
        <taxon>Actinopterygii</taxon>
        <taxon>Neopterygii</taxon>
        <taxon>Teleostei</taxon>
        <taxon>Neoteleostei</taxon>
        <taxon>Acanthomorphata</taxon>
        <taxon>Ovalentaria</taxon>
        <taxon>Cichlomorphae</taxon>
        <taxon>Cichliformes</taxon>
        <taxon>Cichlidae</taxon>
        <taxon>African cichlids</taxon>
        <taxon>Pseudocrenilabrinae</taxon>
        <taxon>Oreochromini</taxon>
        <taxon>Oreochromis</taxon>
    </lineage>
</organism>
<dbReference type="GeneTree" id="ENSGT01060000248530"/>
<dbReference type="AlphaFoldDB" id="A0A669DRF0"/>
<name>A0A669DRF0_ORENI</name>
<dbReference type="SUPFAM" id="SSF56672">
    <property type="entry name" value="DNA/RNA polymerases"/>
    <property type="match status" value="1"/>
</dbReference>
<dbReference type="InterPro" id="IPR043502">
    <property type="entry name" value="DNA/RNA_pol_sf"/>
</dbReference>
<dbReference type="PROSITE" id="PS50878">
    <property type="entry name" value="RT_POL"/>
    <property type="match status" value="1"/>
</dbReference>
<protein>
    <recommendedName>
        <fullName evidence="1">Reverse transcriptase domain-containing protein</fullName>
    </recommendedName>
</protein>
<dbReference type="PRINTS" id="PR01345">
    <property type="entry name" value="CERVTRCPTASE"/>
</dbReference>